<sequence length="291" mass="30467">MALIDEAVINAAVGYVFRAPVGTAKPTPDELDSVDPERFGCQVLNVKVSGSPTTYKLKQGATDTTADLDLAASADAVTSALEALPSIGAGNVIVEGVSAGDAAGLTITVSGALQSKTLTLTGTATGGTSPAVDVEVVKAPNGWRNVGHTSRDDMPEFGFDGGDTEVKGTWQKKRLREIATGDPVADSVTINLSQWDADSLELYYGEDAAPDEDGVFGVSGDFEPIECAVLIIIVDGSVRIGFYAPKASVKRDDSVNLPVDDLASLPIKVTFLNLGARRLYDWISKALFKKS</sequence>
<dbReference type="RefSeq" id="WP_317727139.1">
    <property type="nucleotide sequence ID" value="NZ_JAWLLC010000002.1"/>
</dbReference>
<comment type="caution">
    <text evidence="1">The sequence shown here is derived from an EMBL/GenBank/DDBJ whole genome shotgun (WGS) entry which is preliminary data.</text>
</comment>
<dbReference type="EMBL" id="JAWLLD010000001">
    <property type="protein sequence ID" value="MDV7010831.1"/>
    <property type="molecule type" value="Genomic_DNA"/>
</dbReference>
<reference evidence="1" key="1">
    <citation type="submission" date="2023-10" db="EMBL/GenBank/DDBJ databases">
        <title>Characterization and genome sequence of Mycobacterium intracellulare ABSURDO, a novel pathogenic isolate with three colony morphotypes that vary in growth and acid-fastness.</title>
        <authorList>
            <person name="Jude B.A."/>
            <person name="Robinson R.T."/>
        </authorList>
    </citation>
    <scope>NUCLEOTIDE SEQUENCE</scope>
    <source>
        <strain evidence="1">ABSURDO Component B</strain>
    </source>
</reference>
<accession>A0AAE4R7G8</accession>
<evidence type="ECO:0000313" key="1">
    <source>
        <dbReference type="EMBL" id="MDV7010831.1"/>
    </source>
</evidence>
<protein>
    <submittedName>
        <fullName evidence="1">Phage tail protein</fullName>
    </submittedName>
</protein>
<proteinExistence type="predicted"/>
<name>A0AAE4R7G8_MYCIT</name>
<evidence type="ECO:0000313" key="2">
    <source>
        <dbReference type="Proteomes" id="UP001187143"/>
    </source>
</evidence>
<organism evidence="1 2">
    <name type="scientific">Mycobacterium intracellulare</name>
    <dbReference type="NCBI Taxonomy" id="1767"/>
    <lineage>
        <taxon>Bacteria</taxon>
        <taxon>Bacillati</taxon>
        <taxon>Actinomycetota</taxon>
        <taxon>Actinomycetes</taxon>
        <taxon>Mycobacteriales</taxon>
        <taxon>Mycobacteriaceae</taxon>
        <taxon>Mycobacterium</taxon>
        <taxon>Mycobacterium avium complex (MAC)</taxon>
    </lineage>
</organism>
<dbReference type="AlphaFoldDB" id="A0AAE4R7G8"/>
<dbReference type="Proteomes" id="UP001187143">
    <property type="component" value="Unassembled WGS sequence"/>
</dbReference>
<gene>
    <name evidence="1" type="ORF">R4F53_00730</name>
</gene>
<dbReference type="InterPro" id="IPR058154">
    <property type="entry name" value="Bxb1_TTP-like"/>
</dbReference>
<dbReference type="Pfam" id="PF25681">
    <property type="entry name" value="Phage_TTP_17"/>
    <property type="match status" value="1"/>
</dbReference>